<dbReference type="GeneID" id="83196978"/>
<evidence type="ECO:0000313" key="5">
    <source>
        <dbReference type="EMBL" id="KAJ5248927.1"/>
    </source>
</evidence>
<evidence type="ECO:0000256" key="4">
    <source>
        <dbReference type="SAM" id="MobiDB-lite"/>
    </source>
</evidence>
<dbReference type="GO" id="GO:0017005">
    <property type="term" value="F:3'-tyrosyl-DNA phosphodiesterase activity"/>
    <property type="evidence" value="ECO:0007669"/>
    <property type="project" value="TreeGrafter"/>
</dbReference>
<feature type="region of interest" description="Disordered" evidence="4">
    <location>
        <begin position="113"/>
        <end position="162"/>
    </location>
</feature>
<dbReference type="GO" id="GO:0003697">
    <property type="term" value="F:single-stranded DNA binding"/>
    <property type="evidence" value="ECO:0007669"/>
    <property type="project" value="TreeGrafter"/>
</dbReference>
<dbReference type="GO" id="GO:0006281">
    <property type="term" value="P:DNA repair"/>
    <property type="evidence" value="ECO:0007669"/>
    <property type="project" value="InterPro"/>
</dbReference>
<dbReference type="InterPro" id="IPR010347">
    <property type="entry name" value="Tdp1"/>
</dbReference>
<reference evidence="5" key="1">
    <citation type="submission" date="2022-11" db="EMBL/GenBank/DDBJ databases">
        <authorList>
            <person name="Petersen C."/>
        </authorList>
    </citation>
    <scope>NUCLEOTIDE SEQUENCE</scope>
    <source>
        <strain evidence="5">IBT 19713</strain>
    </source>
</reference>
<dbReference type="EMBL" id="JAPQKS010000001">
    <property type="protein sequence ID" value="KAJ5248927.1"/>
    <property type="molecule type" value="Genomic_DNA"/>
</dbReference>
<evidence type="ECO:0008006" key="7">
    <source>
        <dbReference type="Google" id="ProtNLM"/>
    </source>
</evidence>
<sequence>MDDDEDLQAAIRASLAEYKAEQSRAQGVVDLTNDSSNDSDVQEVFPKSNSVVGSDTDDDSDGDLKKAIAMSIEQPDEESKPSTVTVTHEKPQPMGISGLGLLDRQKMEEERLARLSKRKAEKSMSPPGRGGSKALKFARQLDADSPDPSSAETTTTASLGYRDNFPSARPGVQFPHGIVKKTCLAKTPRVGDDITIEEVIQRSQLKFALLSSFLWDTDWLFSKIDMDSTKLMLVMSAKTEEERLALRQQSSFLTQTELVFPPMNAQSNCMHSKLMLLCHTDYLRIVVPTANLTRHDWGESGLMENTVFLIDLPRRPAGSTTQETPFYLSLVDFMKASGLSSKLIDRVGTYDFAETMRYAFVHSIGGTTGPSAQDPWKGTGYCGLGRAVSQLGLQSSSPINIDYITSSIGSLNEEFLRAIYLACKGDDGMTEYTLRNTKSSKASFPDNRRKAMEKVGGEWKHRLNVYFPSDRTAHAAHARPLDTAGTICFQEKWWKSPSFPRHVLKDCESRRGALMHNKLIYVWPDQPISLEQDNMECKGWVYIGSANISESAWGRLVKDRATAQPKMNCRNWECGVVYPIITRSSAVSSADGKAPAQQHLPVAVFNEAVPVPIKVPAESLSDERPPWFFMGQEKFY</sequence>
<dbReference type="Pfam" id="PF23625">
    <property type="entry name" value="UIM_2"/>
    <property type="match status" value="2"/>
</dbReference>
<protein>
    <recommendedName>
        <fullName evidence="7">Tyrosyl-DNA phosphodiesterase</fullName>
    </recommendedName>
</protein>
<feature type="site" description="Interaction with DNA" evidence="3">
    <location>
        <position position="549"/>
    </location>
</feature>
<organism evidence="5 6">
    <name type="scientific">Penicillium chermesinum</name>
    <dbReference type="NCBI Taxonomy" id="63820"/>
    <lineage>
        <taxon>Eukaryota</taxon>
        <taxon>Fungi</taxon>
        <taxon>Dikarya</taxon>
        <taxon>Ascomycota</taxon>
        <taxon>Pezizomycotina</taxon>
        <taxon>Eurotiomycetes</taxon>
        <taxon>Eurotiomycetidae</taxon>
        <taxon>Eurotiales</taxon>
        <taxon>Aspergillaceae</taxon>
        <taxon>Penicillium</taxon>
    </lineage>
</organism>
<name>A0A9W9PK65_9EURO</name>
<reference evidence="5" key="2">
    <citation type="journal article" date="2023" name="IMA Fungus">
        <title>Comparative genomic study of the Penicillium genus elucidates a diverse pangenome and 15 lateral gene transfer events.</title>
        <authorList>
            <person name="Petersen C."/>
            <person name="Sorensen T."/>
            <person name="Nielsen M.R."/>
            <person name="Sondergaard T.E."/>
            <person name="Sorensen J.L."/>
            <person name="Fitzpatrick D.A."/>
            <person name="Frisvad J.C."/>
            <person name="Nielsen K.L."/>
        </authorList>
    </citation>
    <scope>NUCLEOTIDE SEQUENCE</scope>
    <source>
        <strain evidence="5">IBT 19713</strain>
    </source>
</reference>
<comment type="caution">
    <text evidence="5">The sequence shown here is derived from an EMBL/GenBank/DDBJ whole genome shotgun (WGS) entry which is preliminary data.</text>
</comment>
<dbReference type="PROSITE" id="PS50330">
    <property type="entry name" value="UIM"/>
    <property type="match status" value="1"/>
</dbReference>
<feature type="active site" description="Proton donor/acceptor" evidence="1">
    <location>
        <position position="516"/>
    </location>
</feature>
<dbReference type="InterPro" id="IPR003903">
    <property type="entry name" value="UIM_dom"/>
</dbReference>
<feature type="binding site" evidence="2">
    <location>
        <position position="273"/>
    </location>
    <ligand>
        <name>substrate</name>
    </ligand>
</feature>
<evidence type="ECO:0000256" key="2">
    <source>
        <dbReference type="PIRSR" id="PIRSR610347-2"/>
    </source>
</evidence>
<feature type="binding site" evidence="2">
    <location>
        <position position="518"/>
    </location>
    <ligand>
        <name>substrate</name>
    </ligand>
</feature>
<feature type="active site" description="Nucleophile" evidence="1">
    <location>
        <position position="271"/>
    </location>
</feature>
<dbReference type="Proteomes" id="UP001150941">
    <property type="component" value="Unassembled WGS sequence"/>
</dbReference>
<gene>
    <name evidence="5" type="ORF">N7468_000378</name>
</gene>
<dbReference type="PANTHER" id="PTHR12415">
    <property type="entry name" value="TYROSYL-DNA PHOSPHODIESTERASE 1"/>
    <property type="match status" value="1"/>
</dbReference>
<dbReference type="OrthoDB" id="47785at2759"/>
<keyword evidence="6" id="KW-1185">Reference proteome</keyword>
<dbReference type="GO" id="GO:0003690">
    <property type="term" value="F:double-stranded DNA binding"/>
    <property type="evidence" value="ECO:0007669"/>
    <property type="project" value="TreeGrafter"/>
</dbReference>
<dbReference type="CDD" id="cd09122">
    <property type="entry name" value="PLDc_Tdp1_1"/>
    <property type="match status" value="1"/>
</dbReference>
<dbReference type="SMART" id="SM00726">
    <property type="entry name" value="UIM"/>
    <property type="match status" value="2"/>
</dbReference>
<evidence type="ECO:0000256" key="1">
    <source>
        <dbReference type="PIRSR" id="PIRSR610347-1"/>
    </source>
</evidence>
<dbReference type="RefSeq" id="XP_058335706.1">
    <property type="nucleotide sequence ID" value="XM_058469675.1"/>
</dbReference>
<dbReference type="GO" id="GO:0005634">
    <property type="term" value="C:nucleus"/>
    <property type="evidence" value="ECO:0007669"/>
    <property type="project" value="InterPro"/>
</dbReference>
<dbReference type="AlphaFoldDB" id="A0A9W9PK65"/>
<proteinExistence type="predicted"/>
<feature type="compositionally biased region" description="Polar residues" evidence="4">
    <location>
        <begin position="147"/>
        <end position="158"/>
    </location>
</feature>
<accession>A0A9W9PK65</accession>
<evidence type="ECO:0000256" key="3">
    <source>
        <dbReference type="PIRSR" id="PIRSR610347-3"/>
    </source>
</evidence>
<dbReference type="Pfam" id="PF06087">
    <property type="entry name" value="Tyr-DNA_phospho"/>
    <property type="match status" value="1"/>
</dbReference>
<dbReference type="SUPFAM" id="SSF56024">
    <property type="entry name" value="Phospholipase D/nuclease"/>
    <property type="match status" value="2"/>
</dbReference>
<dbReference type="Gene3D" id="3.30.870.10">
    <property type="entry name" value="Endonuclease Chain A"/>
    <property type="match status" value="2"/>
</dbReference>
<evidence type="ECO:0000313" key="6">
    <source>
        <dbReference type="Proteomes" id="UP001150941"/>
    </source>
</evidence>
<dbReference type="PANTHER" id="PTHR12415:SF4">
    <property type="entry name" value="TYROSYL-DNA PHOSPHODIESTERASE DOMAIN-CONTAINING PROTEIN"/>
    <property type="match status" value="1"/>
</dbReference>
<feature type="region of interest" description="Disordered" evidence="4">
    <location>
        <begin position="18"/>
        <end position="98"/>
    </location>
</feature>